<dbReference type="InterPro" id="IPR004704">
    <property type="entry name" value="PTS_IID_man"/>
</dbReference>
<dbReference type="PANTHER" id="PTHR32502">
    <property type="entry name" value="N-ACETYLGALACTOSAMINE PERMEASE II COMPONENT-RELATED"/>
    <property type="match status" value="1"/>
</dbReference>
<feature type="transmembrane region" description="Helical" evidence="1">
    <location>
        <begin position="229"/>
        <end position="246"/>
    </location>
</feature>
<keyword evidence="1" id="KW-0472">Membrane</keyword>
<dbReference type="EMBL" id="FMAQ01000004">
    <property type="protein sequence ID" value="SCC05599.1"/>
    <property type="molecule type" value="Genomic_DNA"/>
</dbReference>
<dbReference type="RefSeq" id="WP_091348075.1">
    <property type="nucleotide sequence ID" value="NZ_FMAQ01000004.1"/>
</dbReference>
<organism evidence="2 3">
    <name type="scientific">Gilliamella bombicola</name>
    <dbReference type="NCBI Taxonomy" id="1798182"/>
    <lineage>
        <taxon>Bacteria</taxon>
        <taxon>Pseudomonadati</taxon>
        <taxon>Pseudomonadota</taxon>
        <taxon>Gammaproteobacteria</taxon>
        <taxon>Orbales</taxon>
        <taxon>Orbaceae</taxon>
        <taxon>Gilliamella</taxon>
    </lineage>
</organism>
<evidence type="ECO:0000313" key="2">
    <source>
        <dbReference type="EMBL" id="SCC05599.1"/>
    </source>
</evidence>
<dbReference type="STRING" id="1798182.GA0061081_104133"/>
<name>A0A1C4BFE8_9GAMM</name>
<evidence type="ECO:0000256" key="1">
    <source>
        <dbReference type="SAM" id="Phobius"/>
    </source>
</evidence>
<accession>A0A1C4BFE8</accession>
<dbReference type="PANTHER" id="PTHR32502:SF23">
    <property type="entry name" value="TRANSPORT PROTEIN, PTS SYSTEM"/>
    <property type="match status" value="1"/>
</dbReference>
<dbReference type="GO" id="GO:0005886">
    <property type="term" value="C:plasma membrane"/>
    <property type="evidence" value="ECO:0007669"/>
    <property type="project" value="TreeGrafter"/>
</dbReference>
<evidence type="ECO:0000313" key="3">
    <source>
        <dbReference type="Proteomes" id="UP000199670"/>
    </source>
</evidence>
<keyword evidence="3" id="KW-1185">Reference proteome</keyword>
<feature type="transmembrane region" description="Helical" evidence="1">
    <location>
        <begin position="253"/>
        <end position="271"/>
    </location>
</feature>
<feature type="transmembrane region" description="Helical" evidence="1">
    <location>
        <begin position="142"/>
        <end position="166"/>
    </location>
</feature>
<protein>
    <submittedName>
        <fullName evidence="2">PTS system IID component, Man family (TC 4.A.6)</fullName>
    </submittedName>
</protein>
<dbReference type="Pfam" id="PF03613">
    <property type="entry name" value="EIID-AGA"/>
    <property type="match status" value="1"/>
</dbReference>
<keyword evidence="1" id="KW-0812">Transmembrane</keyword>
<proteinExistence type="predicted"/>
<dbReference type="GO" id="GO:0009401">
    <property type="term" value="P:phosphoenolpyruvate-dependent sugar phosphotransferase system"/>
    <property type="evidence" value="ECO:0007669"/>
    <property type="project" value="InterPro"/>
</dbReference>
<feature type="transmembrane region" description="Helical" evidence="1">
    <location>
        <begin position="187"/>
        <end position="209"/>
    </location>
</feature>
<keyword evidence="1" id="KW-1133">Transmembrane helix</keyword>
<sequence>MKMKNSKLITNKELTRTFWRSFTAEWSWNYERQMNLGYSYAMRPALDKIYSNNKEELTDAYQRHLEFYNITPWLITFPLGISIAMEEQNATDSNFDKSSVNDVKIALMGPLSGLGDSFFWGTLRVIATGIGTSLALEGNILGPLLFLLIFNIPAMLVRYFGLLIGYNIGASFIEKVQKTGLMDKLSYGASVLGLCVVGAMVATMVTLNMPLKLGSGTDASSLQDIFDGVMPQILPLLFTLFIFVLVKKGIKAHWILLLIAAIGIFGAWTGLLG</sequence>
<dbReference type="Proteomes" id="UP000199670">
    <property type="component" value="Unassembled WGS sequence"/>
</dbReference>
<gene>
    <name evidence="2" type="ORF">GA0061081_104133</name>
</gene>
<dbReference type="OrthoDB" id="9811533at2"/>
<dbReference type="AlphaFoldDB" id="A0A1C4BFE8"/>
<dbReference type="InterPro" id="IPR050303">
    <property type="entry name" value="GatZ_KbaZ_carbometab"/>
</dbReference>
<reference evidence="3" key="1">
    <citation type="submission" date="2016-08" db="EMBL/GenBank/DDBJ databases">
        <authorList>
            <person name="Varghese N."/>
            <person name="Submissions Spin"/>
        </authorList>
    </citation>
    <scope>NUCLEOTIDE SEQUENCE [LARGE SCALE GENOMIC DNA]</scope>
    <source>
        <strain evidence="3">R-53248</strain>
    </source>
</reference>
<dbReference type="PROSITE" id="PS51108">
    <property type="entry name" value="PTS_EIID"/>
    <property type="match status" value="1"/>
</dbReference>